<dbReference type="OrthoDB" id="4298856at2"/>
<evidence type="ECO:0000256" key="3">
    <source>
        <dbReference type="ARBA" id="ARBA00004613"/>
    </source>
</evidence>
<protein>
    <recommendedName>
        <fullName evidence="5">pectate lyase</fullName>
        <ecNumber evidence="5">4.2.2.2</ecNumber>
    </recommendedName>
</protein>
<dbReference type="EC" id="4.2.2.2" evidence="5"/>
<keyword evidence="11" id="KW-1133">Transmembrane helix</keyword>
<evidence type="ECO:0000256" key="4">
    <source>
        <dbReference type="ARBA" id="ARBA00006463"/>
    </source>
</evidence>
<keyword evidence="7" id="KW-0732">Signal</keyword>
<name>A0A5S4GWL8_9ACTN</name>
<dbReference type="Proteomes" id="UP000306628">
    <property type="component" value="Unassembled WGS sequence"/>
</dbReference>
<sequence>MTIETSLANLAVLDSPHPGKRLPNKSVQLFVRLSKGARLSPARARTGPARHSPDSPANWSFDVREKERFGRRLAIVLAAGLITTGGLVAVLNTPASAAPSNGNYTLVNAGSGLCAAVPGQSTSDGVQLVQNACAGQVFTLTASGSNFQLKAQHSGKCLGVRDASTSAGKAVQQETCTGAASQTWQLTVSGSNYRVVNANGGKCLNVKDNSTASGALLQQNSCDSAATKQWTLRPADGSTPSPDPTPTVTPTSGGGDGSGSWPSATGSVHITSTQVLGSFFDGGLKSYYGIGDGGQSESQDPMFEVPNGGTIQNVIIDAPAGDGIHCLGSCTIRNVWWNDVGEDAATFMSSSSSATYLVDGGGAKSGSDKVFQHNGAGTVTIKNFQVHSSGKLYRACGNCSSSYQRHVVMNGVTARSTKVLAGINTNWGDTARFSRITIYGSATVCEKYKGVPKGSEPTKIGEGADGVNCIYSSSDITYK</sequence>
<keyword evidence="6" id="KW-0964">Secreted</keyword>
<dbReference type="PANTHER" id="PTHR33407:SF9">
    <property type="entry name" value="PECTATE LYASE F-RELATED"/>
    <property type="match status" value="1"/>
</dbReference>
<dbReference type="PROSITE" id="PS50231">
    <property type="entry name" value="RICIN_B_LECTIN"/>
    <property type="match status" value="1"/>
</dbReference>
<dbReference type="InterPro" id="IPR012334">
    <property type="entry name" value="Pectin_lyas_fold"/>
</dbReference>
<dbReference type="PANTHER" id="PTHR33407">
    <property type="entry name" value="PECTATE LYASE F-RELATED"/>
    <property type="match status" value="1"/>
</dbReference>
<accession>A0A5S4GWL8</accession>
<dbReference type="Pfam" id="PF14200">
    <property type="entry name" value="RicinB_lectin_2"/>
    <property type="match status" value="1"/>
</dbReference>
<evidence type="ECO:0000256" key="9">
    <source>
        <dbReference type="ARBA" id="ARBA00023239"/>
    </source>
</evidence>
<dbReference type="SMART" id="SM00458">
    <property type="entry name" value="RICIN"/>
    <property type="match status" value="1"/>
</dbReference>
<dbReference type="SUPFAM" id="SSF50370">
    <property type="entry name" value="Ricin B-like lectins"/>
    <property type="match status" value="1"/>
</dbReference>
<dbReference type="InterPro" id="IPR011050">
    <property type="entry name" value="Pectin_lyase_fold/virulence"/>
</dbReference>
<dbReference type="CDD" id="cd00161">
    <property type="entry name" value="beta-trefoil_Ricin-like"/>
    <property type="match status" value="1"/>
</dbReference>
<evidence type="ECO:0000256" key="6">
    <source>
        <dbReference type="ARBA" id="ARBA00022525"/>
    </source>
</evidence>
<comment type="cofactor">
    <cofactor evidence="2">
        <name>Ca(2+)</name>
        <dbReference type="ChEBI" id="CHEBI:29108"/>
    </cofactor>
</comment>
<keyword evidence="11" id="KW-0472">Membrane</keyword>
<feature type="domain" description="Ricin B lectin" evidence="12">
    <location>
        <begin position="101"/>
        <end position="233"/>
    </location>
</feature>
<evidence type="ECO:0000313" key="13">
    <source>
        <dbReference type="EMBL" id="TMR36844.1"/>
    </source>
</evidence>
<keyword evidence="9 13" id="KW-0456">Lyase</keyword>
<dbReference type="EMBL" id="VCKX01000021">
    <property type="protein sequence ID" value="TMR36844.1"/>
    <property type="molecule type" value="Genomic_DNA"/>
</dbReference>
<dbReference type="Gene3D" id="2.80.10.50">
    <property type="match status" value="2"/>
</dbReference>
<comment type="catalytic activity">
    <reaction evidence="1">
        <text>Eliminative cleavage of (1-&gt;4)-alpha-D-galacturonan to give oligosaccharides with 4-deoxy-alpha-D-galact-4-enuronosyl groups at their non-reducing ends.</text>
        <dbReference type="EC" id="4.2.2.2"/>
    </reaction>
</comment>
<evidence type="ECO:0000256" key="1">
    <source>
        <dbReference type="ARBA" id="ARBA00000695"/>
    </source>
</evidence>
<comment type="caution">
    <text evidence="13">The sequence shown here is derived from an EMBL/GenBank/DDBJ whole genome shotgun (WGS) entry which is preliminary data.</text>
</comment>
<evidence type="ECO:0000256" key="11">
    <source>
        <dbReference type="SAM" id="Phobius"/>
    </source>
</evidence>
<dbReference type="InterPro" id="IPR035992">
    <property type="entry name" value="Ricin_B-like_lectins"/>
</dbReference>
<keyword evidence="14" id="KW-1185">Reference proteome</keyword>
<keyword evidence="8" id="KW-0106">Calcium</keyword>
<comment type="subcellular location">
    <subcellularLocation>
        <location evidence="3">Secreted</location>
    </subcellularLocation>
</comment>
<proteinExistence type="inferred from homology"/>
<dbReference type="SUPFAM" id="SSF51126">
    <property type="entry name" value="Pectin lyase-like"/>
    <property type="match status" value="1"/>
</dbReference>
<evidence type="ECO:0000313" key="14">
    <source>
        <dbReference type="Proteomes" id="UP000306628"/>
    </source>
</evidence>
<dbReference type="Gene3D" id="2.160.20.10">
    <property type="entry name" value="Single-stranded right-handed beta-helix, Pectin lyase-like"/>
    <property type="match status" value="1"/>
</dbReference>
<organism evidence="13 14">
    <name type="scientific">Nonomuraea zeae</name>
    <dbReference type="NCBI Taxonomy" id="1642303"/>
    <lineage>
        <taxon>Bacteria</taxon>
        <taxon>Bacillati</taxon>
        <taxon>Actinomycetota</taxon>
        <taxon>Actinomycetes</taxon>
        <taxon>Streptosporangiales</taxon>
        <taxon>Streptosporangiaceae</taxon>
        <taxon>Nonomuraea</taxon>
    </lineage>
</organism>
<dbReference type="Pfam" id="PF03211">
    <property type="entry name" value="Pectate_lyase"/>
    <property type="match status" value="1"/>
</dbReference>
<reference evidence="13 14" key="1">
    <citation type="submission" date="2019-05" db="EMBL/GenBank/DDBJ databases">
        <title>Draft genome sequence of Nonomuraea zeae DSM 100528.</title>
        <authorList>
            <person name="Saricaoglu S."/>
            <person name="Isik K."/>
        </authorList>
    </citation>
    <scope>NUCLEOTIDE SEQUENCE [LARGE SCALE GENOMIC DNA]</scope>
    <source>
        <strain evidence="13 14">DSM 100528</strain>
    </source>
</reference>
<evidence type="ECO:0000256" key="7">
    <source>
        <dbReference type="ARBA" id="ARBA00022729"/>
    </source>
</evidence>
<evidence type="ECO:0000256" key="2">
    <source>
        <dbReference type="ARBA" id="ARBA00001913"/>
    </source>
</evidence>
<dbReference type="GO" id="GO:0030570">
    <property type="term" value="F:pectate lyase activity"/>
    <property type="evidence" value="ECO:0007669"/>
    <property type="project" value="UniProtKB-EC"/>
</dbReference>
<dbReference type="InterPro" id="IPR004898">
    <property type="entry name" value="Pectate_lyase_PlyH/PlyE-like"/>
</dbReference>
<evidence type="ECO:0000256" key="8">
    <source>
        <dbReference type="ARBA" id="ARBA00022837"/>
    </source>
</evidence>
<feature type="region of interest" description="Disordered" evidence="10">
    <location>
        <begin position="232"/>
        <end position="266"/>
    </location>
</feature>
<dbReference type="AlphaFoldDB" id="A0A5S4GWL8"/>
<dbReference type="InterPro" id="IPR000772">
    <property type="entry name" value="Ricin_B_lectin"/>
</dbReference>
<dbReference type="GO" id="GO:0045490">
    <property type="term" value="P:pectin catabolic process"/>
    <property type="evidence" value="ECO:0007669"/>
    <property type="project" value="TreeGrafter"/>
</dbReference>
<gene>
    <name evidence="13" type="ORF">ETD85_09720</name>
</gene>
<comment type="similarity">
    <text evidence="4">Belongs to the polysaccharide lyase 3 family.</text>
</comment>
<feature type="transmembrane region" description="Helical" evidence="11">
    <location>
        <begin position="73"/>
        <end position="91"/>
    </location>
</feature>
<dbReference type="GO" id="GO:0005576">
    <property type="term" value="C:extracellular region"/>
    <property type="evidence" value="ECO:0007669"/>
    <property type="project" value="UniProtKB-SubCell"/>
</dbReference>
<evidence type="ECO:0000256" key="10">
    <source>
        <dbReference type="SAM" id="MobiDB-lite"/>
    </source>
</evidence>
<evidence type="ECO:0000259" key="12">
    <source>
        <dbReference type="SMART" id="SM00458"/>
    </source>
</evidence>
<evidence type="ECO:0000256" key="5">
    <source>
        <dbReference type="ARBA" id="ARBA00012272"/>
    </source>
</evidence>
<keyword evidence="11" id="KW-0812">Transmembrane</keyword>